<dbReference type="InterPro" id="IPR013106">
    <property type="entry name" value="Ig_V-set"/>
</dbReference>
<dbReference type="InterPro" id="IPR013783">
    <property type="entry name" value="Ig-like_fold"/>
</dbReference>
<evidence type="ECO:0000256" key="11">
    <source>
        <dbReference type="ARBA" id="ARBA00023136"/>
    </source>
</evidence>
<dbReference type="GO" id="GO:0007157">
    <property type="term" value="P:heterophilic cell-cell adhesion via plasma membrane cell adhesion molecules"/>
    <property type="evidence" value="ECO:0007669"/>
    <property type="project" value="TreeGrafter"/>
</dbReference>
<dbReference type="PROSITE" id="PS50835">
    <property type="entry name" value="IG_LIKE"/>
    <property type="match status" value="1"/>
</dbReference>
<dbReference type="Ensembl" id="ENSCCRT00000200829.1">
    <property type="protein sequence ID" value="ENSCCRP00000122104.1"/>
    <property type="gene ID" value="ENSCCRG00000053653.1"/>
</dbReference>
<evidence type="ECO:0000256" key="5">
    <source>
        <dbReference type="ARBA" id="ARBA00022692"/>
    </source>
</evidence>
<dbReference type="Proteomes" id="UP001108240">
    <property type="component" value="Unplaced"/>
</dbReference>
<protein>
    <recommendedName>
        <fullName evidence="18">Ig-like domain-containing protein</fullName>
    </recommendedName>
</protein>
<comment type="similarity">
    <text evidence="3">Belongs to the nectin family.</text>
</comment>
<keyword evidence="4" id="KW-1003">Cell membrane</keyword>
<evidence type="ECO:0000256" key="1">
    <source>
        <dbReference type="ARBA" id="ARBA00004251"/>
    </source>
</evidence>
<comment type="subunit">
    <text evidence="15">Cis- and trans-homodimer. Can form trans-heterodimers.</text>
</comment>
<evidence type="ECO:0000256" key="3">
    <source>
        <dbReference type="ARBA" id="ARBA00007810"/>
    </source>
</evidence>
<evidence type="ECO:0000256" key="7">
    <source>
        <dbReference type="ARBA" id="ARBA00022737"/>
    </source>
</evidence>
<evidence type="ECO:0000256" key="4">
    <source>
        <dbReference type="ARBA" id="ARBA00022475"/>
    </source>
</evidence>
<keyword evidence="12" id="KW-1015">Disulfide bond</keyword>
<comment type="function">
    <text evidence="14">Cell adhesion molecule that promotes cell-cell contacts and plays important roles in the development of the nervous system. Acts by forming homophilic or heterophilic trans-dimers.</text>
</comment>
<evidence type="ECO:0000313" key="20">
    <source>
        <dbReference type="Proteomes" id="UP001108240"/>
    </source>
</evidence>
<evidence type="ECO:0000256" key="16">
    <source>
        <dbReference type="SAM" id="Phobius"/>
    </source>
</evidence>
<reference evidence="19" key="2">
    <citation type="submission" date="2025-09" db="UniProtKB">
        <authorList>
            <consortium name="Ensembl"/>
        </authorList>
    </citation>
    <scope>IDENTIFICATION</scope>
</reference>
<evidence type="ECO:0000256" key="14">
    <source>
        <dbReference type="ARBA" id="ARBA00058274"/>
    </source>
</evidence>
<dbReference type="InterPro" id="IPR036179">
    <property type="entry name" value="Ig-like_dom_sf"/>
</dbReference>
<keyword evidence="20" id="KW-1185">Reference proteome</keyword>
<evidence type="ECO:0000256" key="2">
    <source>
        <dbReference type="ARBA" id="ARBA00004536"/>
    </source>
</evidence>
<evidence type="ECO:0000259" key="18">
    <source>
        <dbReference type="PROSITE" id="PS50835"/>
    </source>
</evidence>
<keyword evidence="10 16" id="KW-1133">Transmembrane helix</keyword>
<keyword evidence="8" id="KW-0130">Cell adhesion</keyword>
<dbReference type="PANTHER" id="PTHR23277">
    <property type="entry name" value="NECTIN-RELATED"/>
    <property type="match status" value="1"/>
</dbReference>
<dbReference type="Gene3D" id="2.60.40.10">
    <property type="entry name" value="Immunoglobulins"/>
    <property type="match status" value="1"/>
</dbReference>
<keyword evidence="9" id="KW-0965">Cell junction</keyword>
<name>A0A9J7YNV8_CYPCA</name>
<evidence type="ECO:0000256" key="15">
    <source>
        <dbReference type="ARBA" id="ARBA00062858"/>
    </source>
</evidence>
<proteinExistence type="inferred from homology"/>
<evidence type="ECO:0000256" key="12">
    <source>
        <dbReference type="ARBA" id="ARBA00023157"/>
    </source>
</evidence>
<dbReference type="SMART" id="SM00409">
    <property type="entry name" value="IG"/>
    <property type="match status" value="1"/>
</dbReference>
<keyword evidence="6 17" id="KW-0732">Signal</keyword>
<accession>A0A9J7YNV8</accession>
<feature type="transmembrane region" description="Helical" evidence="16">
    <location>
        <begin position="152"/>
        <end position="174"/>
    </location>
</feature>
<evidence type="ECO:0000256" key="10">
    <source>
        <dbReference type="ARBA" id="ARBA00022989"/>
    </source>
</evidence>
<organism evidence="19 20">
    <name type="scientific">Cyprinus carpio carpio</name>
    <dbReference type="NCBI Taxonomy" id="630221"/>
    <lineage>
        <taxon>Eukaryota</taxon>
        <taxon>Metazoa</taxon>
        <taxon>Chordata</taxon>
        <taxon>Craniata</taxon>
        <taxon>Vertebrata</taxon>
        <taxon>Euteleostomi</taxon>
        <taxon>Actinopterygii</taxon>
        <taxon>Neopterygii</taxon>
        <taxon>Teleostei</taxon>
        <taxon>Ostariophysi</taxon>
        <taxon>Cypriniformes</taxon>
        <taxon>Cyprinidae</taxon>
        <taxon>Cyprininae</taxon>
        <taxon>Cyprinus</taxon>
    </lineage>
</organism>
<evidence type="ECO:0000256" key="6">
    <source>
        <dbReference type="ARBA" id="ARBA00022729"/>
    </source>
</evidence>
<dbReference type="AlphaFoldDB" id="A0A9J7YNV8"/>
<dbReference type="GO" id="GO:0007156">
    <property type="term" value="P:homophilic cell adhesion via plasma membrane adhesion molecules"/>
    <property type="evidence" value="ECO:0007669"/>
    <property type="project" value="TreeGrafter"/>
</dbReference>
<dbReference type="SUPFAM" id="SSF48726">
    <property type="entry name" value="Immunoglobulin"/>
    <property type="match status" value="1"/>
</dbReference>
<dbReference type="GO" id="GO:0005886">
    <property type="term" value="C:plasma membrane"/>
    <property type="evidence" value="ECO:0007669"/>
    <property type="project" value="UniProtKB-SubCell"/>
</dbReference>
<evidence type="ECO:0000256" key="9">
    <source>
        <dbReference type="ARBA" id="ARBA00022949"/>
    </source>
</evidence>
<dbReference type="GeneTree" id="ENSGT01030000234778"/>
<sequence>MMDLQNVIIPLLLSYTTVFTVLHGQKVVTDLKVTGYQGHDVTLLCQYINGNTEDKILQMQWTWQNESSKYEIMVFSTDHGLSLQDTFLKDRVSFRKSSPPIYEASIIIKDVKMSDQGVYSCAYTTFPSGSHTGQTTLTVLEDSPPVLSTAEAVRIVTAVMLITMILTVVGYLFLRNRRRAGSNFTYYTPLGLWFHSSSVKPCIMMLFDQCFTSLLDTTQSPSDLQDVTYSDVTILKPGKANRSTSSSGDIEYSAVSFSGRSGSASLRASANQTALGFHTAEQESVYAQVKKD</sequence>
<feature type="signal peptide" evidence="17">
    <location>
        <begin position="1"/>
        <end position="24"/>
    </location>
</feature>
<dbReference type="Pfam" id="PF07686">
    <property type="entry name" value="V-set"/>
    <property type="match status" value="1"/>
</dbReference>
<keyword evidence="13" id="KW-0325">Glycoprotein</keyword>
<dbReference type="FunFam" id="2.60.40.10:FF:000304">
    <property type="entry name" value="Nectin cell adhesion molecule 1"/>
    <property type="match status" value="1"/>
</dbReference>
<keyword evidence="7" id="KW-0677">Repeat</keyword>
<evidence type="ECO:0000256" key="17">
    <source>
        <dbReference type="SAM" id="SignalP"/>
    </source>
</evidence>
<dbReference type="PANTHER" id="PTHR23277:SF108">
    <property type="entry name" value="FASCICLIN-3"/>
    <property type="match status" value="1"/>
</dbReference>
<evidence type="ECO:0000313" key="19">
    <source>
        <dbReference type="Ensembl" id="ENSCCRP00000122104.1"/>
    </source>
</evidence>
<dbReference type="SMART" id="SM00406">
    <property type="entry name" value="IGv"/>
    <property type="match status" value="1"/>
</dbReference>
<dbReference type="GO" id="GO:0005912">
    <property type="term" value="C:adherens junction"/>
    <property type="evidence" value="ECO:0007669"/>
    <property type="project" value="UniProtKB-SubCell"/>
</dbReference>
<dbReference type="InterPro" id="IPR007110">
    <property type="entry name" value="Ig-like_dom"/>
</dbReference>
<keyword evidence="11 16" id="KW-0472">Membrane</keyword>
<comment type="subcellular location">
    <subcellularLocation>
        <location evidence="2">Cell junction</location>
        <location evidence="2">Adherens junction</location>
    </subcellularLocation>
    <subcellularLocation>
        <location evidence="1">Cell membrane</location>
        <topology evidence="1">Single-pass type I membrane protein</topology>
    </subcellularLocation>
</comment>
<keyword evidence="5 16" id="KW-0812">Transmembrane</keyword>
<evidence type="ECO:0000256" key="8">
    <source>
        <dbReference type="ARBA" id="ARBA00022889"/>
    </source>
</evidence>
<feature type="domain" description="Ig-like" evidence="18">
    <location>
        <begin position="10"/>
        <end position="138"/>
    </location>
</feature>
<dbReference type="InterPro" id="IPR003599">
    <property type="entry name" value="Ig_sub"/>
</dbReference>
<dbReference type="InterPro" id="IPR051427">
    <property type="entry name" value="Nectin/Nectin-like"/>
</dbReference>
<feature type="chain" id="PRO_5039913101" description="Ig-like domain-containing protein" evidence="17">
    <location>
        <begin position="25"/>
        <end position="292"/>
    </location>
</feature>
<evidence type="ECO:0000256" key="13">
    <source>
        <dbReference type="ARBA" id="ARBA00023180"/>
    </source>
</evidence>
<reference evidence="19" key="1">
    <citation type="submission" date="2025-08" db="UniProtKB">
        <authorList>
            <consortium name="Ensembl"/>
        </authorList>
    </citation>
    <scope>IDENTIFICATION</scope>
</reference>